<evidence type="ECO:0000259" key="2">
    <source>
        <dbReference type="Pfam" id="PF13360"/>
    </source>
</evidence>
<dbReference type="Proteomes" id="UP000318380">
    <property type="component" value="Unassembled WGS sequence"/>
</dbReference>
<dbReference type="EMBL" id="VIVK01000001">
    <property type="protein sequence ID" value="TWD81000.1"/>
    <property type="molecule type" value="Genomic_DNA"/>
</dbReference>
<dbReference type="PANTHER" id="PTHR47197">
    <property type="entry name" value="PROTEIN NIRF"/>
    <property type="match status" value="1"/>
</dbReference>
<reference evidence="3 4" key="1">
    <citation type="submission" date="2019-06" db="EMBL/GenBank/DDBJ databases">
        <title>Sequencing the genomes of 1000 actinobacteria strains.</title>
        <authorList>
            <person name="Klenk H.-P."/>
        </authorList>
    </citation>
    <scope>NUCLEOTIDE SEQUENCE [LARGE SCALE GENOMIC DNA]</scope>
    <source>
        <strain evidence="3 4">DSM 24683</strain>
    </source>
</reference>
<dbReference type="InterPro" id="IPR018391">
    <property type="entry name" value="PQQ_b-propeller_rpt"/>
</dbReference>
<feature type="signal peptide" evidence="1">
    <location>
        <begin position="1"/>
        <end position="29"/>
    </location>
</feature>
<dbReference type="Pfam" id="PF13360">
    <property type="entry name" value="PQQ_2"/>
    <property type="match status" value="1"/>
</dbReference>
<sequence>MPRRLLSTFTAAGLIGVLAVGSASVPAPAGAEVDAVTITEIGEPVHNLAVYGAAFGPRPDGGSNAYIVARGNPGALSVVDAGTATVTATYELPGASGSWGGVAVDDGTAYIPADAKLFRYRPGSDHVEDLGIPLAGETTAWRAATDGRRVFVGTYPGGKLYSYDHNTGKIRDYGQVLPGEQYARSVAVAGDKVYVGLGTVAKLAEVDIRTGARREIPLPEKYRTETFVYDVNAARGHLIARTANANRMLVYDLGSDTWEADLGTGKGVDASPADPDGNVYYVAGDGKLTAYNLRTGELRPTTRTGMGTARGFGWATVDDPAYPGKTLVTADFSGNLTYYNPRTGASKVASTKLPGRPTQLQTIHAGPDGRIYASSYPSGGMSIYDPATATISENSVLGQVEGFGNWNNKLYAGVYPGAHLFEFDPSKPVQRGTNPREFAALTSDHQDRPFAIAGAGDRLAVGTIPDYGQLGGALTLVDPATGAKEVHRNVVPDQSVTALTTYDGLVYGGTGIWGGLGSTPTQTEGKLFAFDPATGTKVWEGVPIPGEKAITGLIVGPDGHLWGGTVGKLFEFDPVTRTVLRTIDVTPFDWNVDHVWRSVHLAFAPDGSLCGNFRFTIACVDPATGAVDTLVTDADDVWTMGTDGTIYFGRGATMYRLVRG</sequence>
<dbReference type="InterPro" id="IPR002372">
    <property type="entry name" value="PQQ_rpt_dom"/>
</dbReference>
<dbReference type="InterPro" id="IPR011044">
    <property type="entry name" value="Quino_amine_DH_bsu"/>
</dbReference>
<evidence type="ECO:0000313" key="3">
    <source>
        <dbReference type="EMBL" id="TWD81000.1"/>
    </source>
</evidence>
<accession>A0A561BQ59</accession>
<protein>
    <submittedName>
        <fullName evidence="3">Outer membrane protein assembly factor BamB</fullName>
    </submittedName>
</protein>
<feature type="domain" description="Pyrrolo-quinoline quinone repeat" evidence="2">
    <location>
        <begin position="236"/>
        <end position="389"/>
    </location>
</feature>
<dbReference type="InterPro" id="IPR011047">
    <property type="entry name" value="Quinoprotein_ADH-like_sf"/>
</dbReference>
<dbReference type="PANTHER" id="PTHR47197:SF3">
    <property type="entry name" value="DIHYDRO-HEME D1 DEHYDROGENASE"/>
    <property type="match status" value="1"/>
</dbReference>
<feature type="chain" id="PRO_5039614096" evidence="1">
    <location>
        <begin position="30"/>
        <end position="660"/>
    </location>
</feature>
<dbReference type="Gene3D" id="2.40.10.480">
    <property type="match status" value="1"/>
</dbReference>
<name>A0A561BQ59_9ACTN</name>
<keyword evidence="1" id="KW-0732">Signal</keyword>
<gene>
    <name evidence="3" type="ORF">FB561_2102</name>
</gene>
<dbReference type="Gene3D" id="2.130.10.10">
    <property type="entry name" value="YVTN repeat-like/Quinoprotein amine dehydrogenase"/>
    <property type="match status" value="2"/>
</dbReference>
<dbReference type="SUPFAM" id="SSF50998">
    <property type="entry name" value="Quinoprotein alcohol dehydrogenase-like"/>
    <property type="match status" value="1"/>
</dbReference>
<dbReference type="SMART" id="SM00564">
    <property type="entry name" value="PQQ"/>
    <property type="match status" value="4"/>
</dbReference>
<dbReference type="InterPro" id="IPR051200">
    <property type="entry name" value="Host-pathogen_enzymatic-act"/>
</dbReference>
<dbReference type="SUPFAM" id="SSF50969">
    <property type="entry name" value="YVTN repeat-like/Quinoprotein amine dehydrogenase"/>
    <property type="match status" value="1"/>
</dbReference>
<evidence type="ECO:0000256" key="1">
    <source>
        <dbReference type="SAM" id="SignalP"/>
    </source>
</evidence>
<dbReference type="InterPro" id="IPR015943">
    <property type="entry name" value="WD40/YVTN_repeat-like_dom_sf"/>
</dbReference>
<evidence type="ECO:0000313" key="4">
    <source>
        <dbReference type="Proteomes" id="UP000318380"/>
    </source>
</evidence>
<dbReference type="RefSeq" id="WP_145805473.1">
    <property type="nucleotide sequence ID" value="NZ_VIVK01000001.1"/>
</dbReference>
<dbReference type="OrthoDB" id="57332at2"/>
<dbReference type="AlphaFoldDB" id="A0A561BQ59"/>
<keyword evidence="4" id="KW-1185">Reference proteome</keyword>
<comment type="caution">
    <text evidence="3">The sequence shown here is derived from an EMBL/GenBank/DDBJ whole genome shotgun (WGS) entry which is preliminary data.</text>
</comment>
<proteinExistence type="predicted"/>
<organism evidence="3 4">
    <name type="scientific">Kribbella amoyensis</name>
    <dbReference type="NCBI Taxonomy" id="996641"/>
    <lineage>
        <taxon>Bacteria</taxon>
        <taxon>Bacillati</taxon>
        <taxon>Actinomycetota</taxon>
        <taxon>Actinomycetes</taxon>
        <taxon>Propionibacteriales</taxon>
        <taxon>Kribbellaceae</taxon>
        <taxon>Kribbella</taxon>
    </lineage>
</organism>